<evidence type="ECO:0000313" key="3">
    <source>
        <dbReference type="EMBL" id="QLY40492.1"/>
    </source>
</evidence>
<dbReference type="RefSeq" id="WP_312031331.1">
    <property type="nucleotide sequence ID" value="NZ_CP051151.1"/>
</dbReference>
<feature type="domain" description="S1 motif" evidence="2">
    <location>
        <begin position="4"/>
        <end position="71"/>
    </location>
</feature>
<evidence type="ECO:0000259" key="2">
    <source>
        <dbReference type="PROSITE" id="PS50126"/>
    </source>
</evidence>
<dbReference type="Proteomes" id="UP000512167">
    <property type="component" value="Chromosome"/>
</dbReference>
<organism evidence="3 4">
    <name type="scientific">Hujiaoplasma nucleasis</name>
    <dbReference type="NCBI Taxonomy" id="2725268"/>
    <lineage>
        <taxon>Bacteria</taxon>
        <taxon>Bacillati</taxon>
        <taxon>Mycoplasmatota</taxon>
        <taxon>Mollicutes</taxon>
        <taxon>Candidatus Izemoplasmatales</taxon>
        <taxon>Hujiaoplasmataceae</taxon>
        <taxon>Hujiaoplasma</taxon>
    </lineage>
</organism>
<dbReference type="PROSITE" id="PS50126">
    <property type="entry name" value="S1"/>
    <property type="match status" value="1"/>
</dbReference>
<accession>A0A7L6N4R9</accession>
<evidence type="ECO:0000313" key="4">
    <source>
        <dbReference type="Proteomes" id="UP000512167"/>
    </source>
</evidence>
<dbReference type="GO" id="GO:0003735">
    <property type="term" value="F:structural constituent of ribosome"/>
    <property type="evidence" value="ECO:0007669"/>
    <property type="project" value="TreeGrafter"/>
</dbReference>
<dbReference type="Gene3D" id="2.40.50.140">
    <property type="entry name" value="Nucleic acid-binding proteins"/>
    <property type="match status" value="1"/>
</dbReference>
<protein>
    <submittedName>
        <fullName evidence="3">S1 RNA-binding domain-containing protein</fullName>
    </submittedName>
</protein>
<dbReference type="KEGG" id="tbk:HF295_06360"/>
<dbReference type="GO" id="GO:0003729">
    <property type="term" value="F:mRNA binding"/>
    <property type="evidence" value="ECO:0007669"/>
    <property type="project" value="TreeGrafter"/>
</dbReference>
<dbReference type="SUPFAM" id="SSF50249">
    <property type="entry name" value="Nucleic acid-binding proteins"/>
    <property type="match status" value="1"/>
</dbReference>
<dbReference type="PANTHER" id="PTHR10724">
    <property type="entry name" value="30S RIBOSOMAL PROTEIN S1"/>
    <property type="match status" value="1"/>
</dbReference>
<reference evidence="3 4" key="1">
    <citation type="submission" date="2020-04" db="EMBL/GenBank/DDBJ databases">
        <authorList>
            <person name="Zheng R.K."/>
            <person name="Sun C.M."/>
        </authorList>
    </citation>
    <scope>NUCLEOTIDE SEQUENCE [LARGE SCALE GENOMIC DNA]</scope>
    <source>
        <strain evidence="4">zrk29</strain>
    </source>
</reference>
<dbReference type="EMBL" id="CP051151">
    <property type="protein sequence ID" value="QLY40492.1"/>
    <property type="molecule type" value="Genomic_DNA"/>
</dbReference>
<sequence>MKQGDIVKGRITNIKSYGAFVKVEDKYDGLIHISEVSDGFVRNIEDYLTVGDEVTVEVIKVEGDKISFSYKSQNKTRRKKRESTELKTGFGPLADQLKAWVDDKYEKDGE</sequence>
<gene>
    <name evidence="3" type="ORF">HF295_06360</name>
</gene>
<dbReference type="InterPro" id="IPR003029">
    <property type="entry name" value="S1_domain"/>
</dbReference>
<keyword evidence="4" id="KW-1185">Reference proteome</keyword>
<comment type="function">
    <text evidence="1">Binds mRNA; thus facilitating recognition of the initiation point. It is needed to translate mRNA with a short Shine-Dalgarno (SD) purine-rich sequence.</text>
</comment>
<evidence type="ECO:0000256" key="1">
    <source>
        <dbReference type="ARBA" id="ARBA00025604"/>
    </source>
</evidence>
<dbReference type="AlphaFoldDB" id="A0A7L6N4R9"/>
<dbReference type="FunFam" id="2.40.50.140:FF:000103">
    <property type="entry name" value="protein RRP5 homolog"/>
    <property type="match status" value="1"/>
</dbReference>
<name>A0A7L6N4R9_9MOLU</name>
<dbReference type="InterPro" id="IPR050437">
    <property type="entry name" value="Ribos_protein_bS1-like"/>
</dbReference>
<dbReference type="GO" id="GO:0006412">
    <property type="term" value="P:translation"/>
    <property type="evidence" value="ECO:0007669"/>
    <property type="project" value="TreeGrafter"/>
</dbReference>
<dbReference type="InterPro" id="IPR012340">
    <property type="entry name" value="NA-bd_OB-fold"/>
</dbReference>
<proteinExistence type="predicted"/>
<dbReference type="SMART" id="SM00316">
    <property type="entry name" value="S1"/>
    <property type="match status" value="1"/>
</dbReference>
<dbReference type="Pfam" id="PF00575">
    <property type="entry name" value="S1"/>
    <property type="match status" value="1"/>
</dbReference>
<dbReference type="PANTHER" id="PTHR10724:SF10">
    <property type="entry name" value="S1 RNA-BINDING DOMAIN-CONTAINING PROTEIN 1"/>
    <property type="match status" value="1"/>
</dbReference>